<evidence type="ECO:0000259" key="4">
    <source>
        <dbReference type="Pfam" id="PF13193"/>
    </source>
</evidence>
<evidence type="ECO:0000256" key="2">
    <source>
        <dbReference type="ARBA" id="ARBA00022598"/>
    </source>
</evidence>
<protein>
    <submittedName>
        <fullName evidence="5">ATP-dependent acyl-CoA ligase</fullName>
    </submittedName>
</protein>
<dbReference type="PROSITE" id="PS00455">
    <property type="entry name" value="AMP_BINDING"/>
    <property type="match status" value="1"/>
</dbReference>
<name>A0A917U7G0_9ACTN</name>
<reference evidence="5" key="2">
    <citation type="submission" date="2020-09" db="EMBL/GenBank/DDBJ databases">
        <authorList>
            <person name="Sun Q."/>
            <person name="Ohkuma M."/>
        </authorList>
    </citation>
    <scope>NUCLEOTIDE SEQUENCE</scope>
    <source>
        <strain evidence="5">JCM 19831</strain>
    </source>
</reference>
<dbReference type="AlphaFoldDB" id="A0A917U7G0"/>
<dbReference type="InterPro" id="IPR020845">
    <property type="entry name" value="AMP-binding_CS"/>
</dbReference>
<proteinExistence type="inferred from homology"/>
<accession>A0A917U7G0</accession>
<dbReference type="Pfam" id="PF13193">
    <property type="entry name" value="AMP-binding_C"/>
    <property type="match status" value="1"/>
</dbReference>
<dbReference type="InterPro" id="IPR025110">
    <property type="entry name" value="AMP-bd_C"/>
</dbReference>
<dbReference type="RefSeq" id="WP_190255025.1">
    <property type="nucleotide sequence ID" value="NZ_BMPI01000050.1"/>
</dbReference>
<dbReference type="GO" id="GO:0031956">
    <property type="term" value="F:medium-chain fatty acid-CoA ligase activity"/>
    <property type="evidence" value="ECO:0007669"/>
    <property type="project" value="TreeGrafter"/>
</dbReference>
<comment type="caution">
    <text evidence="5">The sequence shown here is derived from an EMBL/GenBank/DDBJ whole genome shotgun (WGS) entry which is preliminary data.</text>
</comment>
<dbReference type="Proteomes" id="UP000642070">
    <property type="component" value="Unassembled WGS sequence"/>
</dbReference>
<evidence type="ECO:0000313" key="6">
    <source>
        <dbReference type="Proteomes" id="UP000642070"/>
    </source>
</evidence>
<dbReference type="InterPro" id="IPR045851">
    <property type="entry name" value="AMP-bd_C_sf"/>
</dbReference>
<evidence type="ECO:0000256" key="1">
    <source>
        <dbReference type="ARBA" id="ARBA00006432"/>
    </source>
</evidence>
<dbReference type="Gene3D" id="3.40.50.12780">
    <property type="entry name" value="N-terminal domain of ligase-like"/>
    <property type="match status" value="1"/>
</dbReference>
<feature type="domain" description="AMP-binding enzyme C-terminal" evidence="4">
    <location>
        <begin position="442"/>
        <end position="516"/>
    </location>
</feature>
<reference evidence="5" key="1">
    <citation type="journal article" date="2014" name="Int. J. Syst. Evol. Microbiol.">
        <title>Complete genome sequence of Corynebacterium casei LMG S-19264T (=DSM 44701T), isolated from a smear-ripened cheese.</title>
        <authorList>
            <consortium name="US DOE Joint Genome Institute (JGI-PGF)"/>
            <person name="Walter F."/>
            <person name="Albersmeier A."/>
            <person name="Kalinowski J."/>
            <person name="Ruckert C."/>
        </authorList>
    </citation>
    <scope>NUCLEOTIDE SEQUENCE</scope>
    <source>
        <strain evidence="5">JCM 19831</strain>
    </source>
</reference>
<dbReference type="EMBL" id="BMPI01000050">
    <property type="protein sequence ID" value="GGM64498.1"/>
    <property type="molecule type" value="Genomic_DNA"/>
</dbReference>
<feature type="domain" description="AMP-dependent synthetase/ligase" evidence="3">
    <location>
        <begin position="16"/>
        <end position="392"/>
    </location>
</feature>
<dbReference type="Gene3D" id="3.30.300.30">
    <property type="match status" value="1"/>
</dbReference>
<comment type="similarity">
    <text evidence="1">Belongs to the ATP-dependent AMP-binding enzyme family.</text>
</comment>
<evidence type="ECO:0000259" key="3">
    <source>
        <dbReference type="Pfam" id="PF00501"/>
    </source>
</evidence>
<sequence length="545" mass="60572">MTRWTTSELVSVDAVFDRALEAVPDQVFLDFSGEHTTYGQLAALTARTVHALAALGVGKGDRVIAVMDNNIDIVSAMFAVNRLGAILVPVNTAYRGEFLRHQIADAGAQIVIAEPDYAERVFTVADGLPDLRAIVRRETAAAGEAHRPLGNHDGVGLYSLSELREGADDKLPAPVARPSDLCCFIYTAGTTGPSKGCTISHNYLVNTTRQYLEMTGRRKDNHTWTPLPLFHLNAWNCTVLATMVMQSTASIAPRFSLSGFWPEIERTGATMTTLLGTILSLIANAPDNEVAERCFGQLEIVQGAPFPPELEEQWKRRFGVGWTGANVFGLSECTMLTSLPRGEFAKPGSSGKRNDAFDVRIFDDEDNELPPGEVGEIVCRPLKPHVMFEGYWNRPEATQGQMRNMWFHTGDLGKFDEDGYFYFVDRKKDYLRRRGENISSFEMETAFHLHPDVIDVAVHSVLSDVGEDDVKVTAVLIEGSTLTPEELCAWSVDRLPYFAIPRYIEFRTELPKNPVGRVLKYVLRDEGATAGTWDREQSGLQFEKR</sequence>
<dbReference type="SUPFAM" id="SSF56801">
    <property type="entry name" value="Acetyl-CoA synthetase-like"/>
    <property type="match status" value="1"/>
</dbReference>
<dbReference type="PANTHER" id="PTHR43201">
    <property type="entry name" value="ACYL-COA SYNTHETASE"/>
    <property type="match status" value="1"/>
</dbReference>
<keyword evidence="6" id="KW-1185">Reference proteome</keyword>
<gene>
    <name evidence="5" type="ORF">GCM10007977_077460</name>
</gene>
<evidence type="ECO:0000313" key="5">
    <source>
        <dbReference type="EMBL" id="GGM64498.1"/>
    </source>
</evidence>
<organism evidence="5 6">
    <name type="scientific">Dactylosporangium sucinum</name>
    <dbReference type="NCBI Taxonomy" id="1424081"/>
    <lineage>
        <taxon>Bacteria</taxon>
        <taxon>Bacillati</taxon>
        <taxon>Actinomycetota</taxon>
        <taxon>Actinomycetes</taxon>
        <taxon>Micromonosporales</taxon>
        <taxon>Micromonosporaceae</taxon>
        <taxon>Dactylosporangium</taxon>
    </lineage>
</organism>
<dbReference type="InterPro" id="IPR000873">
    <property type="entry name" value="AMP-dep_synth/lig_dom"/>
</dbReference>
<dbReference type="PANTHER" id="PTHR43201:SF5">
    <property type="entry name" value="MEDIUM-CHAIN ACYL-COA LIGASE ACSF2, MITOCHONDRIAL"/>
    <property type="match status" value="1"/>
</dbReference>
<dbReference type="Pfam" id="PF00501">
    <property type="entry name" value="AMP-binding"/>
    <property type="match status" value="1"/>
</dbReference>
<dbReference type="InterPro" id="IPR042099">
    <property type="entry name" value="ANL_N_sf"/>
</dbReference>
<dbReference type="GO" id="GO:0006631">
    <property type="term" value="P:fatty acid metabolic process"/>
    <property type="evidence" value="ECO:0007669"/>
    <property type="project" value="TreeGrafter"/>
</dbReference>
<keyword evidence="2 5" id="KW-0436">Ligase</keyword>